<gene>
    <name evidence="2" type="ORF">KTAU_39390</name>
</gene>
<comment type="caution">
    <text evidence="2">The sequence shown here is derived from an EMBL/GenBank/DDBJ whole genome shotgun (WGS) entry which is preliminary data.</text>
</comment>
<dbReference type="AlphaFoldDB" id="A0A5J4K9N7"/>
<dbReference type="SUPFAM" id="SSF52540">
    <property type="entry name" value="P-loop containing nucleoside triphosphate hydrolases"/>
    <property type="match status" value="1"/>
</dbReference>
<dbReference type="EMBL" id="BKZV01000007">
    <property type="protein sequence ID" value="GER85304.1"/>
    <property type="molecule type" value="Genomic_DNA"/>
</dbReference>
<keyword evidence="2" id="KW-0808">Transferase</keyword>
<dbReference type="Gene3D" id="3.40.50.300">
    <property type="entry name" value="P-loop containing nucleotide triphosphate hydrolases"/>
    <property type="match status" value="1"/>
</dbReference>
<proteinExistence type="predicted"/>
<dbReference type="Pfam" id="PF13189">
    <property type="entry name" value="Cytidylate_kin2"/>
    <property type="match status" value="1"/>
</dbReference>
<sequence length="258" mass="28776">MSGESGSINQMRAVTISREYGSGGGEIAKRLAERLGWHLVDHEVVVQVARELGVSEEEAAARDEHVESLLSRILTSMQGIAPAVYPAIYDESTPVALFTNPEEYREAVNRVIKGAFAVGHVVIVGRGAQVVLGDRRDVLHVRIVASLERRIPYVMRREGLDEHAARSRIQSKDHDRERYLQTEYRRHPADAHLYDLVVNTDVLDLDSAVDLILLALERKARRLNVPERELGPGAGLAPYSGRPGDLRPPYYERASDKV</sequence>
<reference evidence="2 3" key="1">
    <citation type="journal article" date="2019" name="Int. J. Syst. Evol. Microbiol.">
        <title>Thermogemmatispora aurantia sp. nov. and Thermogemmatispora argillosa sp. nov., within the class Ktedonobacteria, and emended description of the genus Thermogemmatispora.</title>
        <authorList>
            <person name="Zheng Y."/>
            <person name="Wang C.M."/>
            <person name="Sakai Y."/>
            <person name="Abe K."/>
            <person name="Yokota A."/>
            <person name="Yabe S."/>
        </authorList>
    </citation>
    <scope>NUCLEOTIDE SEQUENCE [LARGE SCALE GENOMIC DNA]</scope>
    <source>
        <strain evidence="2 3">A1-2</strain>
    </source>
</reference>
<keyword evidence="3" id="KW-1185">Reference proteome</keyword>
<feature type="region of interest" description="Disordered" evidence="1">
    <location>
        <begin position="231"/>
        <end position="258"/>
    </location>
</feature>
<dbReference type="RefSeq" id="WP_151729820.1">
    <property type="nucleotide sequence ID" value="NZ_BKZV01000007.1"/>
</dbReference>
<dbReference type="InterPro" id="IPR027417">
    <property type="entry name" value="P-loop_NTPase"/>
</dbReference>
<evidence type="ECO:0000256" key="1">
    <source>
        <dbReference type="SAM" id="MobiDB-lite"/>
    </source>
</evidence>
<protein>
    <submittedName>
        <fullName evidence="2">Cytidylate kinase</fullName>
    </submittedName>
</protein>
<dbReference type="Proteomes" id="UP000334820">
    <property type="component" value="Unassembled WGS sequence"/>
</dbReference>
<name>A0A5J4K9N7_9CHLR</name>
<keyword evidence="2" id="KW-0418">Kinase</keyword>
<accession>A0A5J4K9N7</accession>
<evidence type="ECO:0000313" key="3">
    <source>
        <dbReference type="Proteomes" id="UP000334820"/>
    </source>
</evidence>
<organism evidence="2 3">
    <name type="scientific">Thermogemmatispora aurantia</name>
    <dbReference type="NCBI Taxonomy" id="2045279"/>
    <lineage>
        <taxon>Bacteria</taxon>
        <taxon>Bacillati</taxon>
        <taxon>Chloroflexota</taxon>
        <taxon>Ktedonobacteria</taxon>
        <taxon>Thermogemmatisporales</taxon>
        <taxon>Thermogemmatisporaceae</taxon>
        <taxon>Thermogemmatispora</taxon>
    </lineage>
</organism>
<evidence type="ECO:0000313" key="2">
    <source>
        <dbReference type="EMBL" id="GER85304.1"/>
    </source>
</evidence>
<dbReference type="GO" id="GO:0016301">
    <property type="term" value="F:kinase activity"/>
    <property type="evidence" value="ECO:0007669"/>
    <property type="project" value="UniProtKB-KW"/>
</dbReference>